<reference evidence="2" key="1">
    <citation type="submission" date="2020-05" db="EMBL/GenBank/DDBJ databases">
        <title>WGS assembly of Panicum virgatum.</title>
        <authorList>
            <person name="Lovell J.T."/>
            <person name="Jenkins J."/>
            <person name="Shu S."/>
            <person name="Juenger T.E."/>
            <person name="Schmutz J."/>
        </authorList>
    </citation>
    <scope>NUCLEOTIDE SEQUENCE</scope>
    <source>
        <strain evidence="2">AP13</strain>
    </source>
</reference>
<feature type="region of interest" description="Disordered" evidence="1">
    <location>
        <begin position="1"/>
        <end position="23"/>
    </location>
</feature>
<organism evidence="2 3">
    <name type="scientific">Panicum virgatum</name>
    <name type="common">Blackwell switchgrass</name>
    <dbReference type="NCBI Taxonomy" id="38727"/>
    <lineage>
        <taxon>Eukaryota</taxon>
        <taxon>Viridiplantae</taxon>
        <taxon>Streptophyta</taxon>
        <taxon>Embryophyta</taxon>
        <taxon>Tracheophyta</taxon>
        <taxon>Spermatophyta</taxon>
        <taxon>Magnoliopsida</taxon>
        <taxon>Liliopsida</taxon>
        <taxon>Poales</taxon>
        <taxon>Poaceae</taxon>
        <taxon>PACMAD clade</taxon>
        <taxon>Panicoideae</taxon>
        <taxon>Panicodae</taxon>
        <taxon>Paniceae</taxon>
        <taxon>Panicinae</taxon>
        <taxon>Panicum</taxon>
        <taxon>Panicum sect. Hiantes</taxon>
    </lineage>
</organism>
<proteinExistence type="predicted"/>
<gene>
    <name evidence="2" type="ORF">PVAP13_2NG358009</name>
</gene>
<comment type="caution">
    <text evidence="2">The sequence shown here is derived from an EMBL/GenBank/DDBJ whole genome shotgun (WGS) entry which is preliminary data.</text>
</comment>
<evidence type="ECO:0000256" key="1">
    <source>
        <dbReference type="SAM" id="MobiDB-lite"/>
    </source>
</evidence>
<dbReference type="EMBL" id="CM029040">
    <property type="protein sequence ID" value="KAG2635486.1"/>
    <property type="molecule type" value="Genomic_DNA"/>
</dbReference>
<name>A0A8T0VPG6_PANVG</name>
<protein>
    <submittedName>
        <fullName evidence="2">Uncharacterized protein</fullName>
    </submittedName>
</protein>
<feature type="compositionally biased region" description="Polar residues" evidence="1">
    <location>
        <begin position="1"/>
        <end position="11"/>
    </location>
</feature>
<sequence length="343" mass="37831">MWPLSRMTTHSFPGEESDEPVHEHHGVIAAGLEEEEDMLLALGLEPLHRAAPPARREGLVVRPVPRPHQVLLRRADEDPLARKVPQARRRGDQGVHPRIVRAVRRLGERERPQLLRERRPLRRLPVDGLPPAEPRVEQDRALDPRPRRRARLAFGRGHHRDVVDDVPAGAVAGQEEAAEVAVLRQPGIPAVRDRPLERAERVLVAGRQRVLGREAVVDGDDEQAGPRGQGIEEALVHRRRRRLGDEAAAVEVDQHGELLAVGVGPGGRVREVEANVEASVAVDDDILRRDAGAAVEAGRHGGGADQAVDAPVAVDAEERTVQYDFRARIHGECGWELGSSCEW</sequence>
<dbReference type="Proteomes" id="UP000823388">
    <property type="component" value="Chromosome 2N"/>
</dbReference>
<feature type="compositionally biased region" description="Basic and acidic residues" evidence="1">
    <location>
        <begin position="134"/>
        <end position="144"/>
    </location>
</feature>
<evidence type="ECO:0000313" key="3">
    <source>
        <dbReference type="Proteomes" id="UP000823388"/>
    </source>
</evidence>
<accession>A0A8T0VPG6</accession>
<keyword evidence="3" id="KW-1185">Reference proteome</keyword>
<evidence type="ECO:0000313" key="2">
    <source>
        <dbReference type="EMBL" id="KAG2635486.1"/>
    </source>
</evidence>
<feature type="region of interest" description="Disordered" evidence="1">
    <location>
        <begin position="122"/>
        <end position="144"/>
    </location>
</feature>
<dbReference type="AlphaFoldDB" id="A0A8T0VPG6"/>